<protein>
    <submittedName>
        <fullName evidence="1">Uncharacterized protein</fullName>
    </submittedName>
</protein>
<proteinExistence type="predicted"/>
<gene>
    <name evidence="1" type="ORF">XENORESO_006305</name>
</gene>
<name>A0ABV0WW42_9TELE</name>
<evidence type="ECO:0000313" key="2">
    <source>
        <dbReference type="Proteomes" id="UP001444071"/>
    </source>
</evidence>
<dbReference type="EMBL" id="JAHRIM010072217">
    <property type="protein sequence ID" value="MEQ2273601.1"/>
    <property type="molecule type" value="Genomic_DNA"/>
</dbReference>
<sequence>MESPPPSPPLYCISQASPIMGFTLRPVTRGGGPAPLLTMAPWGPRRLRCCTVSMPPPPATPPYSTYTARISLRTQAPTLRGPEVFLVLTVQGLWLTCMDLATRIRPWGTTSVLLVLSLALGLAPALL</sequence>
<accession>A0ABV0WW42</accession>
<organism evidence="1 2">
    <name type="scientific">Xenotaenia resolanae</name>
    <dbReference type="NCBI Taxonomy" id="208358"/>
    <lineage>
        <taxon>Eukaryota</taxon>
        <taxon>Metazoa</taxon>
        <taxon>Chordata</taxon>
        <taxon>Craniata</taxon>
        <taxon>Vertebrata</taxon>
        <taxon>Euteleostomi</taxon>
        <taxon>Actinopterygii</taxon>
        <taxon>Neopterygii</taxon>
        <taxon>Teleostei</taxon>
        <taxon>Neoteleostei</taxon>
        <taxon>Acanthomorphata</taxon>
        <taxon>Ovalentaria</taxon>
        <taxon>Atherinomorphae</taxon>
        <taxon>Cyprinodontiformes</taxon>
        <taxon>Goodeidae</taxon>
        <taxon>Xenotaenia</taxon>
    </lineage>
</organism>
<evidence type="ECO:0000313" key="1">
    <source>
        <dbReference type="EMBL" id="MEQ2273601.1"/>
    </source>
</evidence>
<reference evidence="1 2" key="1">
    <citation type="submission" date="2021-06" db="EMBL/GenBank/DDBJ databases">
        <authorList>
            <person name="Palmer J.M."/>
        </authorList>
    </citation>
    <scope>NUCLEOTIDE SEQUENCE [LARGE SCALE GENOMIC DNA]</scope>
    <source>
        <strain evidence="1 2">XR_2019</strain>
        <tissue evidence="1">Muscle</tissue>
    </source>
</reference>
<comment type="caution">
    <text evidence="1">The sequence shown here is derived from an EMBL/GenBank/DDBJ whole genome shotgun (WGS) entry which is preliminary data.</text>
</comment>
<dbReference type="Proteomes" id="UP001444071">
    <property type="component" value="Unassembled WGS sequence"/>
</dbReference>
<keyword evidence="2" id="KW-1185">Reference proteome</keyword>